<evidence type="ECO:0000313" key="11">
    <source>
        <dbReference type="Proteomes" id="UP000007115"/>
    </source>
</evidence>
<keyword evidence="11" id="KW-1185">Reference proteome</keyword>
<dbReference type="STRING" id="413071.G9MX32"/>
<reference evidence="10 11" key="1">
    <citation type="journal article" date="2011" name="Genome Biol.">
        <title>Comparative genome sequence analysis underscores mycoparasitism as the ancestral life style of Trichoderma.</title>
        <authorList>
            <person name="Kubicek C.P."/>
            <person name="Herrera-Estrella A."/>
            <person name="Seidl-Seiboth V."/>
            <person name="Martinez D.A."/>
            <person name="Druzhinina I.S."/>
            <person name="Thon M."/>
            <person name="Zeilinger S."/>
            <person name="Casas-Flores S."/>
            <person name="Horwitz B.A."/>
            <person name="Mukherjee P.K."/>
            <person name="Mukherjee M."/>
            <person name="Kredics L."/>
            <person name="Alcaraz L.D."/>
            <person name="Aerts A."/>
            <person name="Antal Z."/>
            <person name="Atanasova L."/>
            <person name="Cervantes-Badillo M.G."/>
            <person name="Challacombe J."/>
            <person name="Chertkov O."/>
            <person name="McCluskey K."/>
            <person name="Coulpier F."/>
            <person name="Deshpande N."/>
            <person name="von Doehren H."/>
            <person name="Ebbole D.J."/>
            <person name="Esquivel-Naranjo E.U."/>
            <person name="Fekete E."/>
            <person name="Flipphi M."/>
            <person name="Glaser F."/>
            <person name="Gomez-Rodriguez E.Y."/>
            <person name="Gruber S."/>
            <person name="Han C."/>
            <person name="Henrissat B."/>
            <person name="Hermosa R."/>
            <person name="Hernandez-Onate M."/>
            <person name="Karaffa L."/>
            <person name="Kosti I."/>
            <person name="Le Crom S."/>
            <person name="Lindquist E."/>
            <person name="Lucas S."/>
            <person name="Luebeck M."/>
            <person name="Luebeck P.S."/>
            <person name="Margeot A."/>
            <person name="Metz B."/>
            <person name="Misra M."/>
            <person name="Nevalainen H."/>
            <person name="Omann M."/>
            <person name="Packer N."/>
            <person name="Perrone G."/>
            <person name="Uresti-Rivera E.E."/>
            <person name="Salamov A."/>
            <person name="Schmoll M."/>
            <person name="Seiboth B."/>
            <person name="Shapiro H."/>
            <person name="Sukno S."/>
            <person name="Tamayo-Ramos J.A."/>
            <person name="Tisch D."/>
            <person name="Wiest A."/>
            <person name="Wilkinson H.H."/>
            <person name="Zhang M."/>
            <person name="Coutinho P.M."/>
            <person name="Kenerley C.M."/>
            <person name="Monte E."/>
            <person name="Baker S.E."/>
            <person name="Grigoriev I.V."/>
        </authorList>
    </citation>
    <scope>NUCLEOTIDE SEQUENCE [LARGE SCALE GENOMIC DNA]</scope>
    <source>
        <strain evidence="11">Gv29-8 / FGSC 10586</strain>
    </source>
</reference>
<dbReference type="GO" id="GO:0046872">
    <property type="term" value="F:metal ion binding"/>
    <property type="evidence" value="ECO:0007669"/>
    <property type="project" value="UniProtKB-KW"/>
</dbReference>
<dbReference type="AlphaFoldDB" id="G9MX32"/>
<accession>G9MX32</accession>
<dbReference type="PROSITE" id="PS51405">
    <property type="entry name" value="HEME_HALOPEROXIDASE"/>
    <property type="match status" value="1"/>
</dbReference>
<dbReference type="InParanoid" id="G9MX32"/>
<evidence type="ECO:0000256" key="7">
    <source>
        <dbReference type="ARBA" id="ARBA00025795"/>
    </source>
</evidence>
<feature type="signal peptide" evidence="8">
    <location>
        <begin position="1"/>
        <end position="19"/>
    </location>
</feature>
<dbReference type="OMA" id="YGGVARC"/>
<comment type="cofactor">
    <cofactor evidence="1">
        <name>heme b</name>
        <dbReference type="ChEBI" id="CHEBI:60344"/>
    </cofactor>
</comment>
<dbReference type="OrthoDB" id="407298at2759"/>
<keyword evidence="3" id="KW-0349">Heme</keyword>
<evidence type="ECO:0000256" key="1">
    <source>
        <dbReference type="ARBA" id="ARBA00001970"/>
    </source>
</evidence>
<keyword evidence="6" id="KW-0408">Iron</keyword>
<evidence type="ECO:0000313" key="10">
    <source>
        <dbReference type="EMBL" id="EHK20965.1"/>
    </source>
</evidence>
<dbReference type="eggNOG" id="ENOG502RJDT">
    <property type="taxonomic scope" value="Eukaryota"/>
</dbReference>
<sequence>MASKIAIASLIALSAASEGLRPWEAPGPDDLRSPCPMLNTLANHGYLPHNGRNISAQQFADAALEVVNIDGMAIKQVANYFLRAANQSFIDLTDLNRPGILQHIASLTRDDVKDPDSVDVSASQDRIHHLIQDSDTDCITVASLAKTRLHVEDLSSPQELTVKEQSLAYVEAGLLLLVMNDGPVPSGWSFPPATAYCAPKKRVETWLTEERFPEELGWKKSERTLGLVDFVPVIKGIFEEKRLQAGKGPLWKSFIPSFLQQETDTNSEL</sequence>
<feature type="chain" id="PRO_5003524306" description="Heme haloperoxidase family profile domain-containing protein" evidence="8">
    <location>
        <begin position="20"/>
        <end position="269"/>
    </location>
</feature>
<dbReference type="RefSeq" id="XP_013955159.1">
    <property type="nucleotide sequence ID" value="XM_014099684.1"/>
</dbReference>
<protein>
    <recommendedName>
        <fullName evidence="9">Heme haloperoxidase family profile domain-containing protein</fullName>
    </recommendedName>
</protein>
<proteinExistence type="inferred from homology"/>
<evidence type="ECO:0000256" key="3">
    <source>
        <dbReference type="ARBA" id="ARBA00022617"/>
    </source>
</evidence>
<dbReference type="PANTHER" id="PTHR33577:SF9">
    <property type="entry name" value="PEROXIDASE STCC"/>
    <property type="match status" value="1"/>
</dbReference>
<gene>
    <name evidence="10" type="ORF">TRIVIDRAFT_51248</name>
</gene>
<evidence type="ECO:0000256" key="5">
    <source>
        <dbReference type="ARBA" id="ARBA00023002"/>
    </source>
</evidence>
<dbReference type="PANTHER" id="PTHR33577">
    <property type="entry name" value="STERIGMATOCYSTIN BIOSYNTHESIS PEROXIDASE STCC-RELATED"/>
    <property type="match status" value="1"/>
</dbReference>
<feature type="domain" description="Heme haloperoxidase family profile" evidence="9">
    <location>
        <begin position="19"/>
        <end position="232"/>
    </location>
</feature>
<keyword evidence="2" id="KW-0575">Peroxidase</keyword>
<keyword evidence="5" id="KW-0560">Oxidoreductase</keyword>
<keyword evidence="4" id="KW-0479">Metal-binding</keyword>
<organism evidence="10 11">
    <name type="scientific">Hypocrea virens (strain Gv29-8 / FGSC 10586)</name>
    <name type="common">Gliocladium virens</name>
    <name type="synonym">Trichoderma virens</name>
    <dbReference type="NCBI Taxonomy" id="413071"/>
    <lineage>
        <taxon>Eukaryota</taxon>
        <taxon>Fungi</taxon>
        <taxon>Dikarya</taxon>
        <taxon>Ascomycota</taxon>
        <taxon>Pezizomycotina</taxon>
        <taxon>Sordariomycetes</taxon>
        <taxon>Hypocreomycetidae</taxon>
        <taxon>Hypocreales</taxon>
        <taxon>Hypocreaceae</taxon>
        <taxon>Trichoderma</taxon>
    </lineage>
</organism>
<evidence type="ECO:0000256" key="8">
    <source>
        <dbReference type="SAM" id="SignalP"/>
    </source>
</evidence>
<name>G9MX32_HYPVG</name>
<dbReference type="Proteomes" id="UP000007115">
    <property type="component" value="Unassembled WGS sequence"/>
</dbReference>
<dbReference type="InterPro" id="IPR036851">
    <property type="entry name" value="Chloroperoxidase-like_sf"/>
</dbReference>
<evidence type="ECO:0000256" key="6">
    <source>
        <dbReference type="ARBA" id="ARBA00023004"/>
    </source>
</evidence>
<dbReference type="Pfam" id="PF01328">
    <property type="entry name" value="Peroxidase_2"/>
    <property type="match status" value="1"/>
</dbReference>
<comment type="caution">
    <text evidence="10">The sequence shown here is derived from an EMBL/GenBank/DDBJ whole genome shotgun (WGS) entry which is preliminary data.</text>
</comment>
<evidence type="ECO:0000256" key="2">
    <source>
        <dbReference type="ARBA" id="ARBA00022559"/>
    </source>
</evidence>
<evidence type="ECO:0000259" key="9">
    <source>
        <dbReference type="PROSITE" id="PS51405"/>
    </source>
</evidence>
<comment type="similarity">
    <text evidence="7">Belongs to the chloroperoxidase family.</text>
</comment>
<dbReference type="VEuPathDB" id="FungiDB:TRIVIDRAFT_51248"/>
<dbReference type="GO" id="GO:0004601">
    <property type="term" value="F:peroxidase activity"/>
    <property type="evidence" value="ECO:0007669"/>
    <property type="project" value="UniProtKB-KW"/>
</dbReference>
<dbReference type="Gene3D" id="1.10.489.10">
    <property type="entry name" value="Chloroperoxidase-like"/>
    <property type="match status" value="1"/>
</dbReference>
<dbReference type="SUPFAM" id="SSF47571">
    <property type="entry name" value="Cloroperoxidase"/>
    <property type="match status" value="1"/>
</dbReference>
<dbReference type="HOGENOM" id="CLU_050230_4_0_1"/>
<keyword evidence="8" id="KW-0732">Signal</keyword>
<dbReference type="GeneID" id="25795081"/>
<evidence type="ECO:0000256" key="4">
    <source>
        <dbReference type="ARBA" id="ARBA00022723"/>
    </source>
</evidence>
<dbReference type="InterPro" id="IPR000028">
    <property type="entry name" value="Chloroperoxidase"/>
</dbReference>
<dbReference type="EMBL" id="ABDF02000076">
    <property type="protein sequence ID" value="EHK20965.1"/>
    <property type="molecule type" value="Genomic_DNA"/>
</dbReference>